<name>Q0RP19_FRAAA</name>
<organism evidence="2 3">
    <name type="scientific">Frankia alni (strain DSM 45986 / CECT 9034 / ACN14a)</name>
    <dbReference type="NCBI Taxonomy" id="326424"/>
    <lineage>
        <taxon>Bacteria</taxon>
        <taxon>Bacillati</taxon>
        <taxon>Actinomycetota</taxon>
        <taxon>Actinomycetes</taxon>
        <taxon>Frankiales</taxon>
        <taxon>Frankiaceae</taxon>
        <taxon>Frankia</taxon>
    </lineage>
</organism>
<accession>Q0RP19</accession>
<feature type="region of interest" description="Disordered" evidence="1">
    <location>
        <begin position="1"/>
        <end position="72"/>
    </location>
</feature>
<gene>
    <name evidence="2" type="ordered locus">FRAAL2067</name>
</gene>
<dbReference type="AlphaFoldDB" id="Q0RP19"/>
<dbReference type="KEGG" id="fal:FRAAL2067"/>
<evidence type="ECO:0000313" key="3">
    <source>
        <dbReference type="Proteomes" id="UP000000657"/>
    </source>
</evidence>
<feature type="compositionally biased region" description="Basic residues" evidence="1">
    <location>
        <begin position="60"/>
        <end position="72"/>
    </location>
</feature>
<dbReference type="EMBL" id="CT573213">
    <property type="protein sequence ID" value="CAJ60716.1"/>
    <property type="molecule type" value="Genomic_DNA"/>
</dbReference>
<dbReference type="Proteomes" id="UP000000657">
    <property type="component" value="Chromosome"/>
</dbReference>
<proteinExistence type="predicted"/>
<evidence type="ECO:0000313" key="2">
    <source>
        <dbReference type="EMBL" id="CAJ60716.1"/>
    </source>
</evidence>
<dbReference type="HOGENOM" id="CLU_2716543_0_0_11"/>
<evidence type="ECO:0000256" key="1">
    <source>
        <dbReference type="SAM" id="MobiDB-lite"/>
    </source>
</evidence>
<keyword evidence="3" id="KW-1185">Reference proteome</keyword>
<dbReference type="STRING" id="326424.FRAAL2067"/>
<reference evidence="2 3" key="1">
    <citation type="journal article" date="2007" name="Genome Res.">
        <title>Genome characteristics of facultatively symbiotic Frankia sp. strains reflect host range and host plant biogeography.</title>
        <authorList>
            <person name="Normand P."/>
            <person name="Lapierre P."/>
            <person name="Tisa L.S."/>
            <person name="Gogarten J.P."/>
            <person name="Alloisio N."/>
            <person name="Bagnarol E."/>
            <person name="Bassi C.A."/>
            <person name="Berry A.M."/>
            <person name="Bickhart D.M."/>
            <person name="Choisne N."/>
            <person name="Couloux A."/>
            <person name="Cournoyer B."/>
            <person name="Cruveiller S."/>
            <person name="Daubin V."/>
            <person name="Demange N."/>
            <person name="Francino M.P."/>
            <person name="Goltsman E."/>
            <person name="Huang Y."/>
            <person name="Kopp O.R."/>
            <person name="Labarre L."/>
            <person name="Lapidus A."/>
            <person name="Lavire C."/>
            <person name="Marechal J."/>
            <person name="Martinez M."/>
            <person name="Mastronunzio J.E."/>
            <person name="Mullin B.C."/>
            <person name="Niemann J."/>
            <person name="Pujic P."/>
            <person name="Rawnsley T."/>
            <person name="Rouy Z."/>
            <person name="Schenowitz C."/>
            <person name="Sellstedt A."/>
            <person name="Tavares F."/>
            <person name="Tomkins J.P."/>
            <person name="Vallenet D."/>
            <person name="Valverde C."/>
            <person name="Wall L.G."/>
            <person name="Wang Y."/>
            <person name="Medigue C."/>
            <person name="Benson D.R."/>
        </authorList>
    </citation>
    <scope>NUCLEOTIDE SEQUENCE [LARGE SCALE GENOMIC DNA]</scope>
    <source>
        <strain evidence="3">DSM 45986 / CECT 9034 / ACN14a</strain>
    </source>
</reference>
<feature type="compositionally biased region" description="Polar residues" evidence="1">
    <location>
        <begin position="14"/>
        <end position="30"/>
    </location>
</feature>
<protein>
    <submittedName>
        <fullName evidence="2">Uncharacterized protein</fullName>
    </submittedName>
</protein>
<sequence>MPEPERSTARDAAVQSNDPGLVSISDQSSGDHGVPRNRAATCSGGSPASVGPHSDSTRRGAGRYKRPASRHR</sequence>